<dbReference type="OrthoDB" id="36687at10239"/>
<name>A0A2H4P8K4_9CAUD</name>
<sequence length="53" mass="6125">MTIPDDLLAPYGPVWPVDPAQELYEWDQRYGPEPDDIAEYIAECVAEEWQEVA</sequence>
<gene>
    <name evidence="1" type="ORF">SEA_DARWIN_95</name>
</gene>
<evidence type="ECO:0000313" key="2">
    <source>
        <dbReference type="Proteomes" id="UP000240661"/>
    </source>
</evidence>
<organism evidence="1 2">
    <name type="scientific">Corynebacterium phage Darwin</name>
    <dbReference type="NCBI Taxonomy" id="2047869"/>
    <lineage>
        <taxon>Viruses</taxon>
        <taxon>Duplodnaviria</taxon>
        <taxon>Heunggongvirae</taxon>
        <taxon>Uroviricota</taxon>
        <taxon>Caudoviricetes</taxon>
        <taxon>Zierdtviridae</taxon>
        <taxon>Toshachvirinae</taxon>
        <taxon>Ceetrepovirus</taxon>
        <taxon>Ceetrepovirus darwin</taxon>
        <taxon>Corynebacterium virus Darwin</taxon>
    </lineage>
</organism>
<dbReference type="Proteomes" id="UP000240661">
    <property type="component" value="Segment"/>
</dbReference>
<evidence type="ECO:0000313" key="1">
    <source>
        <dbReference type="EMBL" id="ATW58548.1"/>
    </source>
</evidence>
<accession>A0A2H4P8K4</accession>
<protein>
    <submittedName>
        <fullName evidence="1">Uncharacterized protein</fullName>
    </submittedName>
</protein>
<dbReference type="EMBL" id="MG198777">
    <property type="protein sequence ID" value="ATW58548.1"/>
    <property type="molecule type" value="Genomic_DNA"/>
</dbReference>
<reference evidence="1 2" key="1">
    <citation type="submission" date="2017-10" db="EMBL/GenBank/DDBJ databases">
        <authorList>
            <person name="Monti D.L."/>
            <person name="McPhail C.W."/>
            <person name="Foksinska A.M."/>
            <person name="Opsteen S.A."/>
            <person name="Casey K.N."/>
            <person name="Ali S.Y."/>
            <person name="Nguyen D.C."/>
            <person name="Vale K."/>
            <person name="Baghaei N."/>
            <person name="Pratt M.C."/>
            <person name="Page E.F."/>
            <person name="Gosain A.J."/>
            <person name="Castillo S.J."/>
            <person name="Mallepalli N.R."/>
            <person name="Thompson A.L."/>
            <person name="Presedo N.A."/>
            <person name="Murrell A.C."/>
            <person name="Sahawneh K.J."/>
            <person name="Saleeby D.P."/>
            <person name="Stoner T.H."/>
            <person name="Garlena R.A."/>
            <person name="Russell D.A."/>
            <person name="Pope W.H."/>
            <person name="Jacobs-Sera D."/>
            <person name="Hatfull G.F."/>
        </authorList>
    </citation>
    <scope>NUCLEOTIDE SEQUENCE [LARGE SCALE GENOMIC DNA]</scope>
</reference>
<keyword evidence="2" id="KW-1185">Reference proteome</keyword>
<proteinExistence type="predicted"/>